<dbReference type="Proteomes" id="UP001597083">
    <property type="component" value="Unassembled WGS sequence"/>
</dbReference>
<protein>
    <submittedName>
        <fullName evidence="1">Glycosyltransferase</fullName>
        <ecNumber evidence="1">2.4.-.-</ecNumber>
    </submittedName>
</protein>
<organism evidence="1 2">
    <name type="scientific">Actinomadura adrarensis</name>
    <dbReference type="NCBI Taxonomy" id="1819600"/>
    <lineage>
        <taxon>Bacteria</taxon>
        <taxon>Bacillati</taxon>
        <taxon>Actinomycetota</taxon>
        <taxon>Actinomycetes</taxon>
        <taxon>Streptosporangiales</taxon>
        <taxon>Thermomonosporaceae</taxon>
        <taxon>Actinomadura</taxon>
    </lineage>
</organism>
<evidence type="ECO:0000313" key="1">
    <source>
        <dbReference type="EMBL" id="MFD0852621.1"/>
    </source>
</evidence>
<comment type="caution">
    <text evidence="1">The sequence shown here is derived from an EMBL/GenBank/DDBJ whole genome shotgun (WGS) entry which is preliminary data.</text>
</comment>
<sequence>YPEAASRMMTVPNGWDADTLADAAAPTARVGEGESRPRFTFVGTITEEQPIEKMVEGFHRAREHPGLENAELRLYGYFGFFGAAPSQLRARFALGEEGGAVGEESGAAGDGDEGLLAPGVRHYGPVSKTAVAGVYAEADVLVFLNGGGRFVTSGKIFEYMAAGRPIVSVHPPGSAAEEILRGYPLWFNPGGLDPAEIAASMAE</sequence>
<dbReference type="SUPFAM" id="SSF53756">
    <property type="entry name" value="UDP-Glycosyltransferase/glycogen phosphorylase"/>
    <property type="match status" value="1"/>
</dbReference>
<keyword evidence="2" id="KW-1185">Reference proteome</keyword>
<dbReference type="Gene3D" id="3.40.50.2000">
    <property type="entry name" value="Glycogen Phosphorylase B"/>
    <property type="match status" value="1"/>
</dbReference>
<feature type="non-terminal residue" evidence="1">
    <location>
        <position position="1"/>
    </location>
</feature>
<evidence type="ECO:0000313" key="2">
    <source>
        <dbReference type="Proteomes" id="UP001597083"/>
    </source>
</evidence>
<dbReference type="EC" id="2.4.-.-" evidence="1"/>
<dbReference type="GO" id="GO:0016757">
    <property type="term" value="F:glycosyltransferase activity"/>
    <property type="evidence" value="ECO:0007669"/>
    <property type="project" value="UniProtKB-KW"/>
</dbReference>
<proteinExistence type="predicted"/>
<feature type="non-terminal residue" evidence="1">
    <location>
        <position position="203"/>
    </location>
</feature>
<gene>
    <name evidence="1" type="ORF">ACFQ07_10320</name>
</gene>
<reference evidence="2" key="1">
    <citation type="journal article" date="2019" name="Int. J. Syst. Evol. Microbiol.">
        <title>The Global Catalogue of Microorganisms (GCM) 10K type strain sequencing project: providing services to taxonomists for standard genome sequencing and annotation.</title>
        <authorList>
            <consortium name="The Broad Institute Genomics Platform"/>
            <consortium name="The Broad Institute Genome Sequencing Center for Infectious Disease"/>
            <person name="Wu L."/>
            <person name="Ma J."/>
        </authorList>
    </citation>
    <scope>NUCLEOTIDE SEQUENCE [LARGE SCALE GENOMIC DNA]</scope>
    <source>
        <strain evidence="2">JCM 31696</strain>
    </source>
</reference>
<keyword evidence="1" id="KW-0808">Transferase</keyword>
<dbReference type="EMBL" id="JBHTIR010001492">
    <property type="protein sequence ID" value="MFD0852621.1"/>
    <property type="molecule type" value="Genomic_DNA"/>
</dbReference>
<dbReference type="Pfam" id="PF13692">
    <property type="entry name" value="Glyco_trans_1_4"/>
    <property type="match status" value="1"/>
</dbReference>
<name>A0ABW3CDM9_9ACTN</name>
<keyword evidence="1" id="KW-0328">Glycosyltransferase</keyword>
<accession>A0ABW3CDM9</accession>